<accession>A0A0B1TCE3</accession>
<sequence>MVYNFTSDREDAVKKRVSEVFGYDTTNECVSGNVDILKLPILYMILHQTLPVFPAYTIILLLRRGIIRKLSAANAMSENSRHLHSQLLKVPQYAMKNVV</sequence>
<dbReference type="Pfam" id="PF10317">
    <property type="entry name" value="7TM_GPCR_Srd"/>
    <property type="match status" value="1"/>
</dbReference>
<keyword evidence="1" id="KW-0472">Membrane</keyword>
<keyword evidence="3" id="KW-1185">Reference proteome</keyword>
<dbReference type="InterPro" id="IPR019421">
    <property type="entry name" value="7TM_GPCR_serpentine_rcpt_Srd"/>
</dbReference>
<protein>
    <submittedName>
        <fullName evidence="2">Uncharacterized protein</fullName>
    </submittedName>
</protein>
<evidence type="ECO:0000313" key="2">
    <source>
        <dbReference type="EMBL" id="KHJ93507.1"/>
    </source>
</evidence>
<dbReference type="Proteomes" id="UP000053660">
    <property type="component" value="Unassembled WGS sequence"/>
</dbReference>
<keyword evidence="1" id="KW-1133">Transmembrane helix</keyword>
<dbReference type="EMBL" id="KN550736">
    <property type="protein sequence ID" value="KHJ93507.1"/>
    <property type="molecule type" value="Genomic_DNA"/>
</dbReference>
<organism evidence="2 3">
    <name type="scientific">Oesophagostomum dentatum</name>
    <name type="common">Nodular worm</name>
    <dbReference type="NCBI Taxonomy" id="61180"/>
    <lineage>
        <taxon>Eukaryota</taxon>
        <taxon>Metazoa</taxon>
        <taxon>Ecdysozoa</taxon>
        <taxon>Nematoda</taxon>
        <taxon>Chromadorea</taxon>
        <taxon>Rhabditida</taxon>
        <taxon>Rhabditina</taxon>
        <taxon>Rhabditomorpha</taxon>
        <taxon>Strongyloidea</taxon>
        <taxon>Strongylidae</taxon>
        <taxon>Oesophagostomum</taxon>
    </lineage>
</organism>
<reference evidence="2 3" key="1">
    <citation type="submission" date="2014-03" db="EMBL/GenBank/DDBJ databases">
        <title>Draft genome of the hookworm Oesophagostomum dentatum.</title>
        <authorList>
            <person name="Mitreva M."/>
        </authorList>
    </citation>
    <scope>NUCLEOTIDE SEQUENCE [LARGE SCALE GENOMIC DNA]</scope>
    <source>
        <strain evidence="2 3">OD-Hann</strain>
    </source>
</reference>
<evidence type="ECO:0000256" key="1">
    <source>
        <dbReference type="SAM" id="Phobius"/>
    </source>
</evidence>
<name>A0A0B1TCE3_OESDE</name>
<proteinExistence type="predicted"/>
<gene>
    <name evidence="2" type="ORF">OESDEN_06580</name>
</gene>
<dbReference type="AlphaFoldDB" id="A0A0B1TCE3"/>
<keyword evidence="1" id="KW-0812">Transmembrane</keyword>
<feature type="transmembrane region" description="Helical" evidence="1">
    <location>
        <begin position="41"/>
        <end position="62"/>
    </location>
</feature>
<evidence type="ECO:0000313" key="3">
    <source>
        <dbReference type="Proteomes" id="UP000053660"/>
    </source>
</evidence>
<dbReference type="OrthoDB" id="5859769at2759"/>